<feature type="transmembrane region" description="Helical" evidence="1">
    <location>
        <begin position="46"/>
        <end position="63"/>
    </location>
</feature>
<feature type="domain" description="DUF418" evidence="2">
    <location>
        <begin position="230"/>
        <end position="348"/>
    </location>
</feature>
<feature type="transmembrane region" description="Helical" evidence="1">
    <location>
        <begin position="75"/>
        <end position="96"/>
    </location>
</feature>
<feature type="transmembrane region" description="Helical" evidence="1">
    <location>
        <begin position="199"/>
        <end position="219"/>
    </location>
</feature>
<dbReference type="Pfam" id="PF04235">
    <property type="entry name" value="DUF418"/>
    <property type="match status" value="1"/>
</dbReference>
<keyword evidence="1" id="KW-0812">Transmembrane</keyword>
<dbReference type="PANTHER" id="PTHR30590">
    <property type="entry name" value="INNER MEMBRANE PROTEIN"/>
    <property type="match status" value="1"/>
</dbReference>
<dbReference type="InterPro" id="IPR007349">
    <property type="entry name" value="DUF418"/>
</dbReference>
<feature type="transmembrane region" description="Helical" evidence="1">
    <location>
        <begin position="7"/>
        <end position="26"/>
    </location>
</feature>
<reference evidence="4 5" key="1">
    <citation type="submission" date="2019-05" db="EMBL/GenBank/DDBJ databases">
        <title>Georgenia *** sp. nov., and Georgenia *** sp. nov., isolated from the intestinal contents of plateau pika (Ochotona curzoniae) in the Qinghai-Tibet plateau of China.</title>
        <authorList>
            <person name="Tian Z."/>
        </authorList>
    </citation>
    <scope>NUCLEOTIDE SEQUENCE [LARGE SCALE GENOMIC DNA]</scope>
    <source>
        <strain evidence="4 5">Z294</strain>
    </source>
</reference>
<keyword evidence="5" id="KW-1185">Reference proteome</keyword>
<keyword evidence="1" id="KW-1133">Transmembrane helix</keyword>
<feature type="transmembrane region" description="Helical" evidence="1">
    <location>
        <begin position="246"/>
        <end position="268"/>
    </location>
</feature>
<evidence type="ECO:0000259" key="3">
    <source>
        <dbReference type="Pfam" id="PF07786"/>
    </source>
</evidence>
<dbReference type="PANTHER" id="PTHR30590:SF3">
    <property type="entry name" value="HYPOTHETICAL MEMBRANE SPANNING PROTEIN"/>
    <property type="match status" value="1"/>
</dbReference>
<name>A0ABX5VN67_9MICO</name>
<evidence type="ECO:0000313" key="5">
    <source>
        <dbReference type="Proteomes" id="UP000313948"/>
    </source>
</evidence>
<dbReference type="Pfam" id="PF07786">
    <property type="entry name" value="HGSNAT_cat"/>
    <property type="match status" value="1"/>
</dbReference>
<dbReference type="Proteomes" id="UP000313948">
    <property type="component" value="Chromosome"/>
</dbReference>
<evidence type="ECO:0000313" key="4">
    <source>
        <dbReference type="EMBL" id="QDB79962.1"/>
    </source>
</evidence>
<gene>
    <name evidence="4" type="ORF">FE251_11680</name>
</gene>
<dbReference type="InterPro" id="IPR012429">
    <property type="entry name" value="HGSNAT_cat"/>
</dbReference>
<dbReference type="EMBL" id="CP040899">
    <property type="protein sequence ID" value="QDB79962.1"/>
    <property type="molecule type" value="Genomic_DNA"/>
</dbReference>
<dbReference type="RefSeq" id="WP_139071417.1">
    <property type="nucleotide sequence ID" value="NZ_CP040899.1"/>
</dbReference>
<protein>
    <submittedName>
        <fullName evidence="4">DUF418 domain-containing protein</fullName>
    </submittedName>
</protein>
<proteinExistence type="predicted"/>
<feature type="transmembrane region" description="Helical" evidence="1">
    <location>
        <begin position="102"/>
        <end position="120"/>
    </location>
</feature>
<evidence type="ECO:0000256" key="1">
    <source>
        <dbReference type="SAM" id="Phobius"/>
    </source>
</evidence>
<feature type="transmembrane region" description="Helical" evidence="1">
    <location>
        <begin position="168"/>
        <end position="187"/>
    </location>
</feature>
<sequence length="359" mass="37520">MRERIVGVDIARGLAVLGMFVAHLGHGTPDGQHSPAWFVVADGRPSAMFAILAGLSIALFTGGRTLPRGPALVHGWLRIATRAVVVFVIGLLLTALDTPVAVILPSYAVTFLLVAAFIALPPAAVGVMALTAAVVGPTLLAALLYPGADGTAPVQAGLGDNALLDLVLTGYYPAIVWITYMLLGLCVGRLDLRSPRVQAVMGATGLGLLLVGYGGGAWLSSVVRPTTELAYQLLRTDPHADSTFEVLGNCGVALLVLAVVLALTTLPATARVSRVLLHPLAATGAMALTAYSAHIVVIALLGNGVVWYTESNAVLVWFVVVTLVVCTLWTRFVGRGPLEMLMRLVTVGPYRAPVEQSRV</sequence>
<feature type="transmembrane region" description="Helical" evidence="1">
    <location>
        <begin position="127"/>
        <end position="148"/>
    </location>
</feature>
<evidence type="ECO:0000259" key="2">
    <source>
        <dbReference type="Pfam" id="PF04235"/>
    </source>
</evidence>
<keyword evidence="1" id="KW-0472">Membrane</keyword>
<dbReference type="InterPro" id="IPR052529">
    <property type="entry name" value="Bact_Transport_Assoc"/>
</dbReference>
<feature type="transmembrane region" description="Helical" evidence="1">
    <location>
        <begin position="314"/>
        <end position="334"/>
    </location>
</feature>
<feature type="domain" description="Heparan-alpha-glucosaminide N-acetyltransferase catalytic" evidence="3">
    <location>
        <begin position="4"/>
        <end position="194"/>
    </location>
</feature>
<organism evidence="4 5">
    <name type="scientific">Georgenia wutianyii</name>
    <dbReference type="NCBI Taxonomy" id="2585135"/>
    <lineage>
        <taxon>Bacteria</taxon>
        <taxon>Bacillati</taxon>
        <taxon>Actinomycetota</taxon>
        <taxon>Actinomycetes</taxon>
        <taxon>Micrococcales</taxon>
        <taxon>Bogoriellaceae</taxon>
        <taxon>Georgenia</taxon>
    </lineage>
</organism>
<feature type="transmembrane region" description="Helical" evidence="1">
    <location>
        <begin position="280"/>
        <end position="302"/>
    </location>
</feature>
<accession>A0ABX5VN67</accession>